<gene>
    <name evidence="3" type="ORF">DDZ44_03735</name>
</gene>
<dbReference type="OMA" id="ECRNIRK"/>
<comment type="caution">
    <text evidence="3">The sequence shown here is derived from an EMBL/GenBank/DDBJ whole genome shotgun (WGS) entry which is preliminary data.</text>
</comment>
<accession>A0A354YV23</accession>
<proteinExistence type="predicted"/>
<feature type="domain" description="CxxC-x17-CxxC" evidence="2">
    <location>
        <begin position="61"/>
        <end position="96"/>
    </location>
</feature>
<dbReference type="NCBIfam" id="TIGR04272">
    <property type="entry name" value="cxxc_cxxc_Mbark"/>
    <property type="match status" value="1"/>
</dbReference>
<feature type="domain" description="Probable zinc-binding" evidence="1">
    <location>
        <begin position="3"/>
        <end position="50"/>
    </location>
</feature>
<evidence type="ECO:0000259" key="1">
    <source>
        <dbReference type="Pfam" id="PF13451"/>
    </source>
</evidence>
<organism evidence="3 4">
    <name type="scientific">Syntrophomonas wolfei</name>
    <dbReference type="NCBI Taxonomy" id="863"/>
    <lineage>
        <taxon>Bacteria</taxon>
        <taxon>Bacillati</taxon>
        <taxon>Bacillota</taxon>
        <taxon>Clostridia</taxon>
        <taxon>Eubacteriales</taxon>
        <taxon>Syntrophomonadaceae</taxon>
        <taxon>Syntrophomonas</taxon>
    </lineage>
</organism>
<dbReference type="Proteomes" id="UP000263273">
    <property type="component" value="Unassembled WGS sequence"/>
</dbReference>
<evidence type="ECO:0000259" key="2">
    <source>
        <dbReference type="Pfam" id="PF23477"/>
    </source>
</evidence>
<dbReference type="Pfam" id="PF13451">
    <property type="entry name" value="zf_Tbcl"/>
    <property type="match status" value="1"/>
</dbReference>
<evidence type="ECO:0000313" key="4">
    <source>
        <dbReference type="Proteomes" id="UP000263273"/>
    </source>
</evidence>
<name>A0A354YV23_9FIRM</name>
<protein>
    <submittedName>
        <fullName evidence="3">Zinc-binding protein</fullName>
    </submittedName>
</protein>
<reference evidence="3 4" key="1">
    <citation type="journal article" date="2018" name="Nat. Biotechnol.">
        <title>A standardized bacterial taxonomy based on genome phylogeny substantially revises the tree of life.</title>
        <authorList>
            <person name="Parks D.H."/>
            <person name="Chuvochina M."/>
            <person name="Waite D.W."/>
            <person name="Rinke C."/>
            <person name="Skarshewski A."/>
            <person name="Chaumeil P.A."/>
            <person name="Hugenholtz P."/>
        </authorList>
    </citation>
    <scope>NUCLEOTIDE SEQUENCE [LARGE SCALE GENOMIC DNA]</scope>
    <source>
        <strain evidence="3">UBA10948</strain>
    </source>
</reference>
<dbReference type="EMBL" id="DNZF01000081">
    <property type="protein sequence ID" value="HBK53034.1"/>
    <property type="molecule type" value="Genomic_DNA"/>
</dbReference>
<dbReference type="STRING" id="378794.GCA_001570625_01469"/>
<dbReference type="InterPro" id="IPR026363">
    <property type="entry name" value="CxxC-x17-CxxC_dom"/>
</dbReference>
<evidence type="ECO:0000313" key="3">
    <source>
        <dbReference type="EMBL" id="HBK53034.1"/>
    </source>
</evidence>
<sequence>MFEDKYLVCKDCGSEFLFSASEQEFYAEKGFENEPGRCPDCRRARKQQRNDFGRSRSREDRPMFKTVCAACGQQTTVPFEPSGDRPVYCRECFQGRQSRNNYSYR</sequence>
<dbReference type="InterPro" id="IPR025306">
    <property type="entry name" value="Zn-bnd_dom_prob"/>
</dbReference>
<dbReference type="AlphaFoldDB" id="A0A354YV23"/>
<dbReference type="Pfam" id="PF23477">
    <property type="entry name" value="zf_Tbcl_2"/>
    <property type="match status" value="1"/>
</dbReference>